<dbReference type="GO" id="GO:0000030">
    <property type="term" value="F:mannosyltransferase activity"/>
    <property type="evidence" value="ECO:0007669"/>
    <property type="project" value="TreeGrafter"/>
</dbReference>
<keyword evidence="1" id="KW-0472">Membrane</keyword>
<keyword evidence="3" id="KW-1185">Reference proteome</keyword>
<evidence type="ECO:0000313" key="2">
    <source>
        <dbReference type="EMBL" id="SCU80164.1"/>
    </source>
</evidence>
<dbReference type="AlphaFoldDB" id="A0A1G4IT85"/>
<dbReference type="PANTHER" id="PTHR28022:SF1">
    <property type="entry name" value="GPI MANNOSYLTRANSFERASE 2 SUBUNIT PGA1"/>
    <property type="match status" value="1"/>
</dbReference>
<dbReference type="GO" id="GO:0006506">
    <property type="term" value="P:GPI anchor biosynthetic process"/>
    <property type="evidence" value="ECO:0007669"/>
    <property type="project" value="TreeGrafter"/>
</dbReference>
<feature type="transmembrane region" description="Helical" evidence="1">
    <location>
        <begin position="165"/>
        <end position="183"/>
    </location>
</feature>
<dbReference type="GO" id="GO:0005789">
    <property type="term" value="C:endoplasmic reticulum membrane"/>
    <property type="evidence" value="ECO:0007669"/>
    <property type="project" value="TreeGrafter"/>
</dbReference>
<keyword evidence="1" id="KW-1133">Transmembrane helix</keyword>
<dbReference type="PANTHER" id="PTHR28022">
    <property type="entry name" value="GPI MANNOSYLTRANSFERASE 2 SUBUNIT PGA1"/>
    <property type="match status" value="1"/>
</dbReference>
<accession>A0A1G4IT85</accession>
<evidence type="ECO:0000313" key="3">
    <source>
        <dbReference type="Proteomes" id="UP000191024"/>
    </source>
</evidence>
<dbReference type="OrthoDB" id="4036106at2759"/>
<gene>
    <name evidence="2" type="ORF">LAMI_0B01046G</name>
</gene>
<organism evidence="2 3">
    <name type="scientific">Lachancea mirantina</name>
    <dbReference type="NCBI Taxonomy" id="1230905"/>
    <lineage>
        <taxon>Eukaryota</taxon>
        <taxon>Fungi</taxon>
        <taxon>Dikarya</taxon>
        <taxon>Ascomycota</taxon>
        <taxon>Saccharomycotina</taxon>
        <taxon>Saccharomycetes</taxon>
        <taxon>Saccharomycetales</taxon>
        <taxon>Saccharomycetaceae</taxon>
        <taxon>Lachancea</taxon>
    </lineage>
</organism>
<name>A0A1G4IT85_9SACH</name>
<sequence length="203" mass="22989">MASSKILDRFNQTMLIQYLWLLASLALALANTETLIISLPADFPPSSGQLKVTHPTIDLGNDNHRTQKFEVPVDERYAIELQNLKIGQSYMIKFCWTALNPVSIENANYKVVPHNTPFDGTIDGENARVFVELETKGFSYPAYTAKSIPLNVSVVNLKMNIPVDLYSTILYILITMIAVLLFNRRVPIYDRLRVLDLKQSLVE</sequence>
<dbReference type="Pfam" id="PF10333">
    <property type="entry name" value="Pga1"/>
    <property type="match status" value="1"/>
</dbReference>
<reference evidence="2 3" key="1">
    <citation type="submission" date="2016-03" db="EMBL/GenBank/DDBJ databases">
        <authorList>
            <person name="Devillers H."/>
        </authorList>
    </citation>
    <scope>NUCLEOTIDE SEQUENCE [LARGE SCALE GENOMIC DNA]</scope>
    <source>
        <strain evidence="2">CBS 11717</strain>
    </source>
</reference>
<dbReference type="Proteomes" id="UP000191024">
    <property type="component" value="Chromosome B"/>
</dbReference>
<dbReference type="EMBL" id="LT598464">
    <property type="protein sequence ID" value="SCU80164.1"/>
    <property type="molecule type" value="Genomic_DNA"/>
</dbReference>
<protein>
    <submittedName>
        <fullName evidence="2">LAMI_0B01046g1_1</fullName>
    </submittedName>
</protein>
<dbReference type="GO" id="GO:0031501">
    <property type="term" value="C:mannosyltransferase complex"/>
    <property type="evidence" value="ECO:0007669"/>
    <property type="project" value="TreeGrafter"/>
</dbReference>
<dbReference type="InterPro" id="IPR019433">
    <property type="entry name" value="GPI_ManTrfase_II_coact_Pga1"/>
</dbReference>
<proteinExistence type="predicted"/>
<evidence type="ECO:0000256" key="1">
    <source>
        <dbReference type="SAM" id="Phobius"/>
    </source>
</evidence>
<keyword evidence="1" id="KW-0812">Transmembrane</keyword>